<organism evidence="1 2">
    <name type="scientific">Gymnopilus junonius</name>
    <name type="common">Spectacular rustgill mushroom</name>
    <name type="synonym">Gymnopilus spectabilis subsp. junonius</name>
    <dbReference type="NCBI Taxonomy" id="109634"/>
    <lineage>
        <taxon>Eukaryota</taxon>
        <taxon>Fungi</taxon>
        <taxon>Dikarya</taxon>
        <taxon>Basidiomycota</taxon>
        <taxon>Agaricomycotina</taxon>
        <taxon>Agaricomycetes</taxon>
        <taxon>Agaricomycetidae</taxon>
        <taxon>Agaricales</taxon>
        <taxon>Agaricineae</taxon>
        <taxon>Hymenogastraceae</taxon>
        <taxon>Gymnopilus</taxon>
    </lineage>
</organism>
<comment type="caution">
    <text evidence="1">The sequence shown here is derived from an EMBL/GenBank/DDBJ whole genome shotgun (WGS) entry which is preliminary data.</text>
</comment>
<proteinExistence type="predicted"/>
<gene>
    <name evidence="1" type="ORF">CPB84DRAFT_1855593</name>
</gene>
<dbReference type="OrthoDB" id="3070940at2759"/>
<name>A0A9P5N739_GYMJU</name>
<dbReference type="EMBL" id="JADNYJ010000358">
    <property type="protein sequence ID" value="KAF8870392.1"/>
    <property type="molecule type" value="Genomic_DNA"/>
</dbReference>
<accession>A0A9P5N739</accession>
<dbReference type="AlphaFoldDB" id="A0A9P5N739"/>
<sequence length="411" mass="46802">MASHPPDETHLPDEKVIAPPSTFATIFNKVVKTWHLLFTKNTEKSELKQTQQTQYPSITEGLGDRNLMLYMYLDALEKNWNQPTLESHLWILSELLTVEDPLRPSMPTKSLKQLPDFSFQSGLVRDRHPHKISNDRTFLESFMKLTIDQSNDIVNISIPNIVALYKGLGPGDNTFELYNSEMYMEFHKLLNKLLDSFQTSLESLSASAPPDSPSHPNFIQHLHTIYVIGYALLTIAKGRAFQMYLKNIQPLVALESTVEEDEDPENPIGPMNDVLYKYLTDASKASRSASSQRGAVDLASTAWKNHEDKAFVDLIKKVQPQTTDVKNLLSQALSITSMSTPESRHKVTEALESFHQDIRDKEKELLLPFNLEAGFGGMLHCESFLTIMIYLCEKSHMQKYASYDILFKKCR</sequence>
<dbReference type="Proteomes" id="UP000724874">
    <property type="component" value="Unassembled WGS sequence"/>
</dbReference>
<reference evidence="1" key="1">
    <citation type="submission" date="2020-11" db="EMBL/GenBank/DDBJ databases">
        <authorList>
            <consortium name="DOE Joint Genome Institute"/>
            <person name="Ahrendt S."/>
            <person name="Riley R."/>
            <person name="Andreopoulos W."/>
            <person name="LaButti K."/>
            <person name="Pangilinan J."/>
            <person name="Ruiz-duenas F.J."/>
            <person name="Barrasa J.M."/>
            <person name="Sanchez-Garcia M."/>
            <person name="Camarero S."/>
            <person name="Miyauchi S."/>
            <person name="Serrano A."/>
            <person name="Linde D."/>
            <person name="Babiker R."/>
            <person name="Drula E."/>
            <person name="Ayuso-Fernandez I."/>
            <person name="Pacheco R."/>
            <person name="Padilla G."/>
            <person name="Ferreira P."/>
            <person name="Barriuso J."/>
            <person name="Kellner H."/>
            <person name="Castanera R."/>
            <person name="Alfaro M."/>
            <person name="Ramirez L."/>
            <person name="Pisabarro A.G."/>
            <person name="Kuo A."/>
            <person name="Tritt A."/>
            <person name="Lipzen A."/>
            <person name="He G."/>
            <person name="Yan M."/>
            <person name="Ng V."/>
            <person name="Cullen D."/>
            <person name="Martin F."/>
            <person name="Rosso M.-N."/>
            <person name="Henrissat B."/>
            <person name="Hibbett D."/>
            <person name="Martinez A.T."/>
            <person name="Grigoriev I.V."/>
        </authorList>
    </citation>
    <scope>NUCLEOTIDE SEQUENCE</scope>
    <source>
        <strain evidence="1">AH 44721</strain>
    </source>
</reference>
<protein>
    <submittedName>
        <fullName evidence="1">Uncharacterized protein</fullName>
    </submittedName>
</protein>
<evidence type="ECO:0000313" key="1">
    <source>
        <dbReference type="EMBL" id="KAF8870392.1"/>
    </source>
</evidence>
<keyword evidence="2" id="KW-1185">Reference proteome</keyword>
<evidence type="ECO:0000313" key="2">
    <source>
        <dbReference type="Proteomes" id="UP000724874"/>
    </source>
</evidence>